<feature type="compositionally biased region" description="Pro residues" evidence="1">
    <location>
        <begin position="232"/>
        <end position="244"/>
    </location>
</feature>
<feature type="domain" description="PatA-like N-terminal" evidence="2">
    <location>
        <begin position="5"/>
        <end position="150"/>
    </location>
</feature>
<evidence type="ECO:0000259" key="2">
    <source>
        <dbReference type="Pfam" id="PF14332"/>
    </source>
</evidence>
<feature type="compositionally biased region" description="Low complexity" evidence="1">
    <location>
        <begin position="451"/>
        <end position="473"/>
    </location>
</feature>
<name>A0A8J3HTU1_9CHLR</name>
<accession>A0A8J3HTU1</accession>
<dbReference type="Proteomes" id="UP000612362">
    <property type="component" value="Unassembled WGS sequence"/>
</dbReference>
<organism evidence="3 4">
    <name type="scientific">Ktedonospora formicarum</name>
    <dbReference type="NCBI Taxonomy" id="2778364"/>
    <lineage>
        <taxon>Bacteria</taxon>
        <taxon>Bacillati</taxon>
        <taxon>Chloroflexota</taxon>
        <taxon>Ktedonobacteria</taxon>
        <taxon>Ktedonobacterales</taxon>
        <taxon>Ktedonobacteraceae</taxon>
        <taxon>Ktedonospora</taxon>
    </lineage>
</organism>
<dbReference type="InterPro" id="IPR025497">
    <property type="entry name" value="PatA-like_N"/>
</dbReference>
<feature type="region of interest" description="Disordered" evidence="1">
    <location>
        <begin position="221"/>
        <end position="297"/>
    </location>
</feature>
<feature type="compositionally biased region" description="Polar residues" evidence="1">
    <location>
        <begin position="262"/>
        <end position="297"/>
    </location>
</feature>
<proteinExistence type="predicted"/>
<feature type="region of interest" description="Disordered" evidence="1">
    <location>
        <begin position="443"/>
        <end position="509"/>
    </location>
</feature>
<feature type="compositionally biased region" description="Low complexity" evidence="1">
    <location>
        <begin position="159"/>
        <end position="176"/>
    </location>
</feature>
<evidence type="ECO:0000313" key="3">
    <source>
        <dbReference type="EMBL" id="GHO43161.1"/>
    </source>
</evidence>
<dbReference type="EMBL" id="BNJF01000001">
    <property type="protein sequence ID" value="GHO43161.1"/>
    <property type="molecule type" value="Genomic_DNA"/>
</dbReference>
<gene>
    <name evidence="3" type="ORF">KSX_13240</name>
</gene>
<evidence type="ECO:0000256" key="1">
    <source>
        <dbReference type="SAM" id="MobiDB-lite"/>
    </source>
</evidence>
<keyword evidence="4" id="KW-1185">Reference proteome</keyword>
<dbReference type="RefSeq" id="WP_220192646.1">
    <property type="nucleotide sequence ID" value="NZ_BNJF01000001.1"/>
</dbReference>
<protein>
    <recommendedName>
        <fullName evidence="2">PatA-like N-terminal domain-containing protein</fullName>
    </recommendedName>
</protein>
<reference evidence="3" key="1">
    <citation type="submission" date="2020-10" db="EMBL/GenBank/DDBJ databases">
        <title>Taxonomic study of unclassified bacteria belonging to the class Ktedonobacteria.</title>
        <authorList>
            <person name="Yabe S."/>
            <person name="Wang C.M."/>
            <person name="Zheng Y."/>
            <person name="Sakai Y."/>
            <person name="Cavaletti L."/>
            <person name="Monciardini P."/>
            <person name="Donadio S."/>
        </authorList>
    </citation>
    <scope>NUCLEOTIDE SEQUENCE</scope>
    <source>
        <strain evidence="3">SOSP1-1</strain>
    </source>
</reference>
<sequence>MSLIGTLSQFNFSHVLLRIETYAKSGLLTVAQGSQRVEFYFRDGRLMCIGPVRANTLGERLLQDGVISPQALQQALAMIGAGEASETRVALALMDLQLLGQEELRVWANRKALEVLNVLMLWPGGEVYFDEGVATPPDRLLIALSVSSLLALANVNPLPAQSGSPSSPHPAVSAPVQRPQMGQSQPTPSSISRVQPTPLLHQTHGNNGVAFEAAQTTPNTAFSASATNQPPGSEPPRPSQPVPPQQVVRQPDAEVQAPAQKMSASQMLFDSSVTPTSLPSTEALSPVSQTPDTSSVGLSLGGMLNNVSSTGPLRPEPVMNPVRPPCVDTSFMGPDMVLIPADLSSYRAQNPQFQLTPEQWRLLTRVDGRTALQTACQDLAMLPEMLRQVAGELIAMGLIHVAPAEVLNHAEEMFAASQEAANPMMNTVQGGYVAPGYAATSASPWSPAMPTSPSSPQNGSSFSSPFSFETESQWGNGGNGATFVPGRGWVAGGGPQMNQSTNTTASGVY</sequence>
<comment type="caution">
    <text evidence="3">The sequence shown here is derived from an EMBL/GenBank/DDBJ whole genome shotgun (WGS) entry which is preliminary data.</text>
</comment>
<feature type="compositionally biased region" description="Polar residues" evidence="1">
    <location>
        <begin position="496"/>
        <end position="509"/>
    </location>
</feature>
<evidence type="ECO:0000313" key="4">
    <source>
        <dbReference type="Proteomes" id="UP000612362"/>
    </source>
</evidence>
<feature type="region of interest" description="Disordered" evidence="1">
    <location>
        <begin position="159"/>
        <end position="204"/>
    </location>
</feature>
<dbReference type="AlphaFoldDB" id="A0A8J3HTU1"/>
<feature type="compositionally biased region" description="Polar residues" evidence="1">
    <location>
        <begin position="180"/>
        <end position="195"/>
    </location>
</feature>
<dbReference type="Pfam" id="PF14332">
    <property type="entry name" value="DUF4388"/>
    <property type="match status" value="1"/>
</dbReference>